<dbReference type="Proteomes" id="UP001201262">
    <property type="component" value="Unassembled WGS sequence"/>
</dbReference>
<dbReference type="Gene3D" id="4.10.240.10">
    <property type="entry name" value="Zn(2)-C6 fungal-type DNA-binding domain"/>
    <property type="match status" value="1"/>
</dbReference>
<keyword evidence="1" id="KW-0805">Transcription regulation</keyword>
<sequence>MMTRGNISPLEGGHNPEMIQQPRRFACDRCRMQKLRCERDIWRPSLMPCKRCRKARMACTISSMDRSVSKRPKEKVVTPSKVSKTTKESPKHVQGKSPSLNFPEQTPEEAAIAYHNKMMAGGFALTTPSHMNPDSLHPEDCFATNASFDSYTVPIFSGLITPPSMDSERGQLPLQLSTYLPQNQDWASLSDSQGVEYEDKFPCLDDREQHWDRENLRRLLETNTHLLDCQQMISQKLIMLGNMSPSIAVNNLETALQSVLGYSQQFLEVVKFSVPGDLPELSCHLSNTVPATSMALSLPTPSESRRSSFFQAATGCEMALAQPEALPQQINPTYIRQGRFDDVHTSLILAIVNCYTCLAGSYHLIFTYLLQELMASSPQPSPIFPNFGFATESEPNRDLQLRLIFNNSMGMLAHVETSLGLPERHAASCLSGQPHHQDGILSHPSALVLLDGLASQGFGLCVNGLATGKQPLKEIVQAINQFLALPDTLPENCQ</sequence>
<dbReference type="GeneID" id="70248935"/>
<accession>A0AAD4PVY4</accession>
<dbReference type="AlphaFoldDB" id="A0AAD4PVY4"/>
<comment type="caution">
    <text evidence="7">The sequence shown here is derived from an EMBL/GenBank/DDBJ whole genome shotgun (WGS) entry which is preliminary data.</text>
</comment>
<evidence type="ECO:0000256" key="2">
    <source>
        <dbReference type="ARBA" id="ARBA00023125"/>
    </source>
</evidence>
<feature type="domain" description="Zn(2)-C6 fungal-type" evidence="6">
    <location>
        <begin position="26"/>
        <end position="61"/>
    </location>
</feature>
<evidence type="ECO:0000256" key="4">
    <source>
        <dbReference type="ARBA" id="ARBA00023242"/>
    </source>
</evidence>
<dbReference type="InterPro" id="IPR036864">
    <property type="entry name" value="Zn2-C6_fun-type_DNA-bd_sf"/>
</dbReference>
<protein>
    <recommendedName>
        <fullName evidence="6">Zn(2)-C6 fungal-type domain-containing protein</fullName>
    </recommendedName>
</protein>
<dbReference type="RefSeq" id="XP_046067404.1">
    <property type="nucleotide sequence ID" value="XM_046218648.1"/>
</dbReference>
<dbReference type="InterPro" id="IPR001138">
    <property type="entry name" value="Zn2Cys6_DnaBD"/>
</dbReference>
<dbReference type="PROSITE" id="PS50048">
    <property type="entry name" value="ZN2_CY6_FUNGAL_2"/>
    <property type="match status" value="1"/>
</dbReference>
<evidence type="ECO:0000256" key="1">
    <source>
        <dbReference type="ARBA" id="ARBA00023015"/>
    </source>
</evidence>
<dbReference type="EMBL" id="JAJTJA010000012">
    <property type="protein sequence ID" value="KAH8691312.1"/>
    <property type="molecule type" value="Genomic_DNA"/>
</dbReference>
<proteinExistence type="predicted"/>
<keyword evidence="3" id="KW-0804">Transcription</keyword>
<feature type="region of interest" description="Disordered" evidence="5">
    <location>
        <begin position="63"/>
        <end position="103"/>
    </location>
</feature>
<evidence type="ECO:0000259" key="6">
    <source>
        <dbReference type="PROSITE" id="PS50048"/>
    </source>
</evidence>
<dbReference type="PROSITE" id="PS00463">
    <property type="entry name" value="ZN2_CY6_FUNGAL_1"/>
    <property type="match status" value="1"/>
</dbReference>
<organism evidence="7 8">
    <name type="scientific">Talaromyces proteolyticus</name>
    <dbReference type="NCBI Taxonomy" id="1131652"/>
    <lineage>
        <taxon>Eukaryota</taxon>
        <taxon>Fungi</taxon>
        <taxon>Dikarya</taxon>
        <taxon>Ascomycota</taxon>
        <taxon>Pezizomycotina</taxon>
        <taxon>Eurotiomycetes</taxon>
        <taxon>Eurotiomycetidae</taxon>
        <taxon>Eurotiales</taxon>
        <taxon>Trichocomaceae</taxon>
        <taxon>Talaromyces</taxon>
        <taxon>Talaromyces sect. Bacilispori</taxon>
    </lineage>
</organism>
<dbReference type="GO" id="GO:0008270">
    <property type="term" value="F:zinc ion binding"/>
    <property type="evidence" value="ECO:0007669"/>
    <property type="project" value="InterPro"/>
</dbReference>
<reference evidence="7" key="1">
    <citation type="submission" date="2021-12" db="EMBL/GenBank/DDBJ databases">
        <title>Convergent genome expansion in fungi linked to evolution of root-endophyte symbiosis.</title>
        <authorList>
            <consortium name="DOE Joint Genome Institute"/>
            <person name="Ke Y.-H."/>
            <person name="Bonito G."/>
            <person name="Liao H.-L."/>
            <person name="Looney B."/>
            <person name="Rojas-Flechas A."/>
            <person name="Nash J."/>
            <person name="Hameed K."/>
            <person name="Schadt C."/>
            <person name="Martin F."/>
            <person name="Crous P.W."/>
            <person name="Miettinen O."/>
            <person name="Magnuson J.K."/>
            <person name="Labbe J."/>
            <person name="Jacobson D."/>
            <person name="Doktycz M.J."/>
            <person name="Veneault-Fourrey C."/>
            <person name="Kuo A."/>
            <person name="Mondo S."/>
            <person name="Calhoun S."/>
            <person name="Riley R."/>
            <person name="Ohm R."/>
            <person name="LaButti K."/>
            <person name="Andreopoulos B."/>
            <person name="Pangilinan J."/>
            <person name="Nolan M."/>
            <person name="Tritt A."/>
            <person name="Clum A."/>
            <person name="Lipzen A."/>
            <person name="Daum C."/>
            <person name="Barry K."/>
            <person name="Grigoriev I.V."/>
            <person name="Vilgalys R."/>
        </authorList>
    </citation>
    <scope>NUCLEOTIDE SEQUENCE</scope>
    <source>
        <strain evidence="7">PMI_201</strain>
    </source>
</reference>
<evidence type="ECO:0000313" key="7">
    <source>
        <dbReference type="EMBL" id="KAH8691312.1"/>
    </source>
</evidence>
<keyword evidence="4" id="KW-0539">Nucleus</keyword>
<dbReference type="GO" id="GO:0003677">
    <property type="term" value="F:DNA binding"/>
    <property type="evidence" value="ECO:0007669"/>
    <property type="project" value="UniProtKB-KW"/>
</dbReference>
<dbReference type="GO" id="GO:0000981">
    <property type="term" value="F:DNA-binding transcription factor activity, RNA polymerase II-specific"/>
    <property type="evidence" value="ECO:0007669"/>
    <property type="project" value="InterPro"/>
</dbReference>
<name>A0AAD4PVY4_9EURO</name>
<gene>
    <name evidence="7" type="ORF">BGW36DRAFT_400618</name>
</gene>
<evidence type="ECO:0000256" key="5">
    <source>
        <dbReference type="SAM" id="MobiDB-lite"/>
    </source>
</evidence>
<evidence type="ECO:0000313" key="8">
    <source>
        <dbReference type="Proteomes" id="UP001201262"/>
    </source>
</evidence>
<dbReference type="SUPFAM" id="SSF57701">
    <property type="entry name" value="Zn2/Cys6 DNA-binding domain"/>
    <property type="match status" value="1"/>
</dbReference>
<dbReference type="Pfam" id="PF00172">
    <property type="entry name" value="Zn_clus"/>
    <property type="match status" value="1"/>
</dbReference>
<keyword evidence="8" id="KW-1185">Reference proteome</keyword>
<dbReference type="CDD" id="cd00067">
    <property type="entry name" value="GAL4"/>
    <property type="match status" value="1"/>
</dbReference>
<keyword evidence="2" id="KW-0238">DNA-binding</keyword>
<evidence type="ECO:0000256" key="3">
    <source>
        <dbReference type="ARBA" id="ARBA00023163"/>
    </source>
</evidence>